<accession>A0A9J5WEF9</accession>
<gene>
    <name evidence="1" type="ORF">H5410_063887</name>
</gene>
<dbReference type="EMBL" id="JACXVP010000012">
    <property type="protein sequence ID" value="KAG5574121.1"/>
    <property type="molecule type" value="Genomic_DNA"/>
</dbReference>
<keyword evidence="2" id="KW-1185">Reference proteome</keyword>
<proteinExistence type="predicted"/>
<comment type="caution">
    <text evidence="1">The sequence shown here is derived from an EMBL/GenBank/DDBJ whole genome shotgun (WGS) entry which is preliminary data.</text>
</comment>
<dbReference type="AlphaFoldDB" id="A0A9J5WEF9"/>
<sequence length="178" mass="20397">MGLSAKAFGLSWLFNQPQIKRIIGGGLRKIMFSSSFFQKKENHQVVRRARPSSPNDPTFLLSTQLPEFNPATPENKIKACITQIRLRPIEIANQLGDPPFGLVHRRLPLSFSIVVFWIIGRHSSTSRNCSAIHRLLLFTANLIFFFRAQHTGTKSKDKTFWQVIERVRVHDFPQTPNT</sequence>
<reference evidence="1 2" key="1">
    <citation type="submission" date="2020-09" db="EMBL/GenBank/DDBJ databases">
        <title>De no assembly of potato wild relative species, Solanum commersonii.</title>
        <authorList>
            <person name="Cho K."/>
        </authorList>
    </citation>
    <scope>NUCLEOTIDE SEQUENCE [LARGE SCALE GENOMIC DNA]</scope>
    <source>
        <strain evidence="1">LZ3.2</strain>
        <tissue evidence="1">Leaf</tissue>
    </source>
</reference>
<organism evidence="1 2">
    <name type="scientific">Solanum commersonii</name>
    <name type="common">Commerson's wild potato</name>
    <name type="synonym">Commerson's nightshade</name>
    <dbReference type="NCBI Taxonomy" id="4109"/>
    <lineage>
        <taxon>Eukaryota</taxon>
        <taxon>Viridiplantae</taxon>
        <taxon>Streptophyta</taxon>
        <taxon>Embryophyta</taxon>
        <taxon>Tracheophyta</taxon>
        <taxon>Spermatophyta</taxon>
        <taxon>Magnoliopsida</taxon>
        <taxon>eudicotyledons</taxon>
        <taxon>Gunneridae</taxon>
        <taxon>Pentapetalae</taxon>
        <taxon>asterids</taxon>
        <taxon>lamiids</taxon>
        <taxon>Solanales</taxon>
        <taxon>Solanaceae</taxon>
        <taxon>Solanoideae</taxon>
        <taxon>Solaneae</taxon>
        <taxon>Solanum</taxon>
    </lineage>
</organism>
<evidence type="ECO:0000313" key="1">
    <source>
        <dbReference type="EMBL" id="KAG5574121.1"/>
    </source>
</evidence>
<protein>
    <submittedName>
        <fullName evidence="1">Uncharacterized protein</fullName>
    </submittedName>
</protein>
<dbReference type="Proteomes" id="UP000824120">
    <property type="component" value="Chromosome 12"/>
</dbReference>
<evidence type="ECO:0000313" key="2">
    <source>
        <dbReference type="Proteomes" id="UP000824120"/>
    </source>
</evidence>
<name>A0A9J5WEF9_SOLCO</name>